<feature type="compositionally biased region" description="Basic residues" evidence="1">
    <location>
        <begin position="92"/>
        <end position="105"/>
    </location>
</feature>
<feature type="compositionally biased region" description="Basic residues" evidence="1">
    <location>
        <begin position="531"/>
        <end position="553"/>
    </location>
</feature>
<protein>
    <submittedName>
        <fullName evidence="2">Uncharacterized protein</fullName>
    </submittedName>
</protein>
<evidence type="ECO:0000256" key="1">
    <source>
        <dbReference type="SAM" id="MobiDB-lite"/>
    </source>
</evidence>
<feature type="non-terminal residue" evidence="2">
    <location>
        <position position="1"/>
    </location>
</feature>
<accession>A0A2K3N0G1</accession>
<dbReference type="EMBL" id="ASHM01014614">
    <property type="protein sequence ID" value="PNX96541.1"/>
    <property type="molecule type" value="Genomic_DNA"/>
</dbReference>
<feature type="region of interest" description="Disordered" evidence="1">
    <location>
        <begin position="248"/>
        <end position="350"/>
    </location>
</feature>
<evidence type="ECO:0000313" key="3">
    <source>
        <dbReference type="Proteomes" id="UP000236291"/>
    </source>
</evidence>
<feature type="compositionally biased region" description="Basic and acidic residues" evidence="1">
    <location>
        <begin position="108"/>
        <end position="128"/>
    </location>
</feature>
<feature type="compositionally biased region" description="Basic and acidic residues" evidence="1">
    <location>
        <begin position="510"/>
        <end position="526"/>
    </location>
</feature>
<proteinExistence type="predicted"/>
<feature type="compositionally biased region" description="Basic and acidic residues" evidence="1">
    <location>
        <begin position="154"/>
        <end position="172"/>
    </location>
</feature>
<evidence type="ECO:0000313" key="2">
    <source>
        <dbReference type="EMBL" id="PNX96541.1"/>
    </source>
</evidence>
<dbReference type="AlphaFoldDB" id="A0A2K3N0G1"/>
<sequence>RLEKIGFEENGGEWEEHVMLRAVVGRIKLGYNTTRKRSTPDEVPYSSKKQKPTPVTLSSTPNEDTTNLPTINEQPTAATMQDPLPSDQPSKDKKKKKKKKDKKASHLASHEDQPNEPEAKEEASRPSEDPPQDQSEKKKKHKKPSSSTIPAETHIVEAEMPKVSEVDLDRHVQPQNSPQPVLQEDPSPTKVVKDVVEELNAAQQDTLLERTPSPQLVETLIPSNPPSPKPTGALHLGAEDAMLEPNNEDAILNQGPPHESPILVQTQMPNPSGPVLDAANAEANQNVGVANEQDQPLECEHSITNQPQPSGLSHGSGSINTNSFDSDDDDAQTGDSYDEKGTSVSKPPPSIILPAKLAKELKDLTPTDALSKLLLNHGTSNPNAEDKESLLEQEQFDHELRFKREIIDGDMLGLLERDSSIYFNIKAFTISTKQPIAMQKSQGSKLLLLRLLTKLWFVRTTSTNGSLRSRSWKRIFDKIDELAHEGLQHYSDGLAVQRQVERLSNDKEVLQRKDKDQSLTTKDSKVQRPLGRGRIKKPAFKPARTRILRPRRAKDKEVETIILSSDSSGSDDTDSDYAEFLSTWEPDEHYPRSLSSEKEESQASEHSNSDSKEEEAEDQDKP</sequence>
<feature type="compositionally biased region" description="Basic and acidic residues" evidence="1">
    <location>
        <begin position="586"/>
        <end position="611"/>
    </location>
</feature>
<name>A0A2K3N0G1_TRIPR</name>
<reference evidence="2 3" key="2">
    <citation type="journal article" date="2017" name="Front. Plant Sci.">
        <title>Gene Classification and Mining of Molecular Markers Useful in Red Clover (Trifolium pratense) Breeding.</title>
        <authorList>
            <person name="Istvanek J."/>
            <person name="Dluhosova J."/>
            <person name="Dluhos P."/>
            <person name="Patkova L."/>
            <person name="Nedelnik J."/>
            <person name="Repkova J."/>
        </authorList>
    </citation>
    <scope>NUCLEOTIDE SEQUENCE [LARGE SCALE GENOMIC DNA]</scope>
    <source>
        <strain evidence="3">cv. Tatra</strain>
        <tissue evidence="2">Young leaves</tissue>
    </source>
</reference>
<feature type="compositionally biased region" description="Polar residues" evidence="1">
    <location>
        <begin position="201"/>
        <end position="216"/>
    </location>
</feature>
<comment type="caution">
    <text evidence="2">The sequence shown here is derived from an EMBL/GenBank/DDBJ whole genome shotgun (WGS) entry which is preliminary data.</text>
</comment>
<organism evidence="2 3">
    <name type="scientific">Trifolium pratense</name>
    <name type="common">Red clover</name>
    <dbReference type="NCBI Taxonomy" id="57577"/>
    <lineage>
        <taxon>Eukaryota</taxon>
        <taxon>Viridiplantae</taxon>
        <taxon>Streptophyta</taxon>
        <taxon>Embryophyta</taxon>
        <taxon>Tracheophyta</taxon>
        <taxon>Spermatophyta</taxon>
        <taxon>Magnoliopsida</taxon>
        <taxon>eudicotyledons</taxon>
        <taxon>Gunneridae</taxon>
        <taxon>Pentapetalae</taxon>
        <taxon>rosids</taxon>
        <taxon>fabids</taxon>
        <taxon>Fabales</taxon>
        <taxon>Fabaceae</taxon>
        <taxon>Papilionoideae</taxon>
        <taxon>50 kb inversion clade</taxon>
        <taxon>NPAAA clade</taxon>
        <taxon>Hologalegina</taxon>
        <taxon>IRL clade</taxon>
        <taxon>Trifolieae</taxon>
        <taxon>Trifolium</taxon>
    </lineage>
</organism>
<feature type="compositionally biased region" description="Polar residues" evidence="1">
    <location>
        <begin position="53"/>
        <end position="79"/>
    </location>
</feature>
<feature type="region of interest" description="Disordered" evidence="1">
    <location>
        <begin position="510"/>
        <end position="622"/>
    </location>
</feature>
<gene>
    <name evidence="2" type="ORF">L195_g019750</name>
</gene>
<reference evidence="2 3" key="1">
    <citation type="journal article" date="2014" name="Am. J. Bot.">
        <title>Genome assembly and annotation for red clover (Trifolium pratense; Fabaceae).</title>
        <authorList>
            <person name="Istvanek J."/>
            <person name="Jaros M."/>
            <person name="Krenek A."/>
            <person name="Repkova J."/>
        </authorList>
    </citation>
    <scope>NUCLEOTIDE SEQUENCE [LARGE SCALE GENOMIC DNA]</scope>
    <source>
        <strain evidence="3">cv. Tatra</strain>
        <tissue evidence="2">Young leaves</tissue>
    </source>
</reference>
<dbReference type="Proteomes" id="UP000236291">
    <property type="component" value="Unassembled WGS sequence"/>
</dbReference>
<feature type="compositionally biased region" description="Polar residues" evidence="1">
    <location>
        <begin position="282"/>
        <end position="294"/>
    </location>
</feature>
<feature type="compositionally biased region" description="Polar residues" evidence="1">
    <location>
        <begin position="302"/>
        <end position="322"/>
    </location>
</feature>
<feature type="region of interest" description="Disordered" evidence="1">
    <location>
        <begin position="29"/>
        <end position="234"/>
    </location>
</feature>
<feature type="compositionally biased region" description="Acidic residues" evidence="1">
    <location>
        <begin position="612"/>
        <end position="622"/>
    </location>
</feature>